<dbReference type="AlphaFoldDB" id="A0A165DBE8"/>
<evidence type="ECO:0000313" key="2">
    <source>
        <dbReference type="Proteomes" id="UP000076842"/>
    </source>
</evidence>
<dbReference type="EMBL" id="KV424066">
    <property type="protein sequence ID" value="KZT52448.1"/>
    <property type="molecule type" value="Genomic_DNA"/>
</dbReference>
<accession>A0A165DBE8</accession>
<evidence type="ECO:0000313" key="1">
    <source>
        <dbReference type="EMBL" id="KZT52448.1"/>
    </source>
</evidence>
<protein>
    <submittedName>
        <fullName evidence="1">Uncharacterized protein</fullName>
    </submittedName>
</protein>
<reference evidence="1 2" key="1">
    <citation type="journal article" date="2016" name="Mol. Biol. Evol.">
        <title>Comparative Genomics of Early-Diverging Mushroom-Forming Fungi Provides Insights into the Origins of Lignocellulose Decay Capabilities.</title>
        <authorList>
            <person name="Nagy L.G."/>
            <person name="Riley R."/>
            <person name="Tritt A."/>
            <person name="Adam C."/>
            <person name="Daum C."/>
            <person name="Floudas D."/>
            <person name="Sun H."/>
            <person name="Yadav J.S."/>
            <person name="Pangilinan J."/>
            <person name="Larsson K.H."/>
            <person name="Matsuura K."/>
            <person name="Barry K."/>
            <person name="Labutti K."/>
            <person name="Kuo R."/>
            <person name="Ohm R.A."/>
            <person name="Bhattacharya S.S."/>
            <person name="Shirouzu T."/>
            <person name="Yoshinaga Y."/>
            <person name="Martin F.M."/>
            <person name="Grigoriev I.V."/>
            <person name="Hibbett D.S."/>
        </authorList>
    </citation>
    <scope>NUCLEOTIDE SEQUENCE [LARGE SCALE GENOMIC DNA]</scope>
    <source>
        <strain evidence="1 2">HHB12733</strain>
    </source>
</reference>
<sequence length="130" mass="14687">MACSLRSRSPQITTQERQVEEVRVGQPHMQTVTRCALSVLDRQNCAHSISQICYGRSFITSALQHCFSVGSGRWQDLGIRVVGSHERAIEVDDGQRARRQRVVWDPPFRPDGLSIGGRDQERLAQVTPWS</sequence>
<proteinExistence type="predicted"/>
<dbReference type="InParanoid" id="A0A165DBE8"/>
<organism evidence="1 2">
    <name type="scientific">Calocera cornea HHB12733</name>
    <dbReference type="NCBI Taxonomy" id="1353952"/>
    <lineage>
        <taxon>Eukaryota</taxon>
        <taxon>Fungi</taxon>
        <taxon>Dikarya</taxon>
        <taxon>Basidiomycota</taxon>
        <taxon>Agaricomycotina</taxon>
        <taxon>Dacrymycetes</taxon>
        <taxon>Dacrymycetales</taxon>
        <taxon>Dacrymycetaceae</taxon>
        <taxon>Calocera</taxon>
    </lineage>
</organism>
<keyword evidence="2" id="KW-1185">Reference proteome</keyword>
<dbReference type="Proteomes" id="UP000076842">
    <property type="component" value="Unassembled WGS sequence"/>
</dbReference>
<gene>
    <name evidence="1" type="ORF">CALCODRAFT_90228</name>
</gene>
<name>A0A165DBE8_9BASI</name>